<dbReference type="AlphaFoldDB" id="A0A8T0TT55"/>
<feature type="compositionally biased region" description="Pro residues" evidence="1">
    <location>
        <begin position="19"/>
        <end position="32"/>
    </location>
</feature>
<keyword evidence="2" id="KW-0472">Membrane</keyword>
<keyword evidence="2" id="KW-1133">Transmembrane helix</keyword>
<keyword evidence="2" id="KW-0812">Transmembrane</keyword>
<dbReference type="Proteomes" id="UP000823388">
    <property type="component" value="Chromosome 4K"/>
</dbReference>
<comment type="caution">
    <text evidence="3">The sequence shown here is derived from an EMBL/GenBank/DDBJ whole genome shotgun (WGS) entry which is preliminary data.</text>
</comment>
<reference evidence="3" key="1">
    <citation type="submission" date="2020-05" db="EMBL/GenBank/DDBJ databases">
        <title>WGS assembly of Panicum virgatum.</title>
        <authorList>
            <person name="Lovell J.T."/>
            <person name="Jenkins J."/>
            <person name="Shu S."/>
            <person name="Juenger T.E."/>
            <person name="Schmutz J."/>
        </authorList>
    </citation>
    <scope>NUCLEOTIDE SEQUENCE</scope>
    <source>
        <strain evidence="3">AP13</strain>
    </source>
</reference>
<gene>
    <name evidence="3" type="ORF">PVAP13_4KG109000</name>
</gene>
<keyword evidence="4" id="KW-1185">Reference proteome</keyword>
<sequence length="136" mass="14623">MVLRFLFGTPAGDLGSPPADSPSPTSPSPSPTSPSQQGGSGNGSRADVARRAKEVEYLLASLEKEGVEVDDKIASIIDDEVARIKAEAARENMNEPKRSDILLDAIVTFGVGFILGADWFVYALRVAVVKRLFFWV</sequence>
<accession>A0A8T0TT55</accession>
<evidence type="ECO:0000313" key="3">
    <source>
        <dbReference type="EMBL" id="KAG2612305.1"/>
    </source>
</evidence>
<evidence type="ECO:0000313" key="4">
    <source>
        <dbReference type="Proteomes" id="UP000823388"/>
    </source>
</evidence>
<dbReference type="EMBL" id="CM029043">
    <property type="protein sequence ID" value="KAG2612305.1"/>
    <property type="molecule type" value="Genomic_DNA"/>
</dbReference>
<evidence type="ECO:0000256" key="1">
    <source>
        <dbReference type="SAM" id="MobiDB-lite"/>
    </source>
</evidence>
<name>A0A8T0TT55_PANVG</name>
<feature type="transmembrane region" description="Helical" evidence="2">
    <location>
        <begin position="101"/>
        <end position="122"/>
    </location>
</feature>
<proteinExistence type="predicted"/>
<protein>
    <submittedName>
        <fullName evidence="3">Uncharacterized protein</fullName>
    </submittedName>
</protein>
<organism evidence="3 4">
    <name type="scientific">Panicum virgatum</name>
    <name type="common">Blackwell switchgrass</name>
    <dbReference type="NCBI Taxonomy" id="38727"/>
    <lineage>
        <taxon>Eukaryota</taxon>
        <taxon>Viridiplantae</taxon>
        <taxon>Streptophyta</taxon>
        <taxon>Embryophyta</taxon>
        <taxon>Tracheophyta</taxon>
        <taxon>Spermatophyta</taxon>
        <taxon>Magnoliopsida</taxon>
        <taxon>Liliopsida</taxon>
        <taxon>Poales</taxon>
        <taxon>Poaceae</taxon>
        <taxon>PACMAD clade</taxon>
        <taxon>Panicoideae</taxon>
        <taxon>Panicodae</taxon>
        <taxon>Paniceae</taxon>
        <taxon>Panicinae</taxon>
        <taxon>Panicum</taxon>
        <taxon>Panicum sect. Hiantes</taxon>
    </lineage>
</organism>
<evidence type="ECO:0000256" key="2">
    <source>
        <dbReference type="SAM" id="Phobius"/>
    </source>
</evidence>
<feature type="region of interest" description="Disordered" evidence="1">
    <location>
        <begin position="6"/>
        <end position="48"/>
    </location>
</feature>